<proteinExistence type="inferred from homology"/>
<dbReference type="HAMAP" id="MF_00942">
    <property type="entry name" value="Nth"/>
    <property type="match status" value="1"/>
</dbReference>
<feature type="domain" description="HhH-GPD" evidence="13">
    <location>
        <begin position="38"/>
        <end position="185"/>
    </location>
</feature>
<dbReference type="SUPFAM" id="SSF48150">
    <property type="entry name" value="DNA-glycosylase"/>
    <property type="match status" value="1"/>
</dbReference>
<comment type="catalytic activity">
    <reaction evidence="12">
        <text>2'-deoxyribonucleotide-(2'-deoxyribose 5'-phosphate)-2'-deoxyribonucleotide-DNA = a 3'-end 2'-deoxyribonucleotide-(2,3-dehydro-2,3-deoxyribose 5'-phosphate)-DNA + a 5'-end 5'-phospho-2'-deoxyribonucleoside-DNA + H(+)</text>
        <dbReference type="Rhea" id="RHEA:66592"/>
        <dbReference type="Rhea" id="RHEA-COMP:13180"/>
        <dbReference type="Rhea" id="RHEA-COMP:16897"/>
        <dbReference type="Rhea" id="RHEA-COMP:17067"/>
        <dbReference type="ChEBI" id="CHEBI:15378"/>
        <dbReference type="ChEBI" id="CHEBI:136412"/>
        <dbReference type="ChEBI" id="CHEBI:157695"/>
        <dbReference type="ChEBI" id="CHEBI:167181"/>
        <dbReference type="EC" id="4.2.99.18"/>
    </reaction>
</comment>
<keyword evidence="15" id="KW-1185">Reference proteome</keyword>
<dbReference type="PANTHER" id="PTHR10359">
    <property type="entry name" value="A/G-SPECIFIC ADENINE GLYCOSYLASE/ENDONUCLEASE III"/>
    <property type="match status" value="1"/>
</dbReference>
<dbReference type="InterPro" id="IPR003265">
    <property type="entry name" value="HhH-GPD_domain"/>
</dbReference>
<keyword evidence="11 12" id="KW-0326">Glycosidase</keyword>
<dbReference type="NCBIfam" id="TIGR01083">
    <property type="entry name" value="nth"/>
    <property type="match status" value="1"/>
</dbReference>
<dbReference type="EMBL" id="APJX01000007">
    <property type="protein sequence ID" value="EMS78704.1"/>
    <property type="molecule type" value="Genomic_DNA"/>
</dbReference>
<dbReference type="GO" id="GO:0140078">
    <property type="term" value="F:class I DNA-(apurinic or apyrimidinic site) endonuclease activity"/>
    <property type="evidence" value="ECO:0007669"/>
    <property type="project" value="UniProtKB-EC"/>
</dbReference>
<feature type="binding site" evidence="12">
    <location>
        <position position="203"/>
    </location>
    <ligand>
        <name>[4Fe-4S] cluster</name>
        <dbReference type="ChEBI" id="CHEBI:49883"/>
    </ligand>
</feature>
<dbReference type="GO" id="GO:0006285">
    <property type="term" value="P:base-excision repair, AP site formation"/>
    <property type="evidence" value="ECO:0007669"/>
    <property type="project" value="TreeGrafter"/>
</dbReference>
<keyword evidence="3 12" id="KW-0479">Metal-binding</keyword>
<evidence type="ECO:0000256" key="8">
    <source>
        <dbReference type="ARBA" id="ARBA00023125"/>
    </source>
</evidence>
<keyword evidence="14" id="KW-0255">Endonuclease</keyword>
<dbReference type="Gene3D" id="1.10.1670.10">
    <property type="entry name" value="Helix-hairpin-Helix base-excision DNA repair enzymes (C-terminal)"/>
    <property type="match status" value="1"/>
</dbReference>
<evidence type="ECO:0000256" key="2">
    <source>
        <dbReference type="ARBA" id="ARBA00022485"/>
    </source>
</evidence>
<keyword evidence="10 12" id="KW-0456">Lyase</keyword>
<dbReference type="InterPro" id="IPR023170">
    <property type="entry name" value="HhH_base_excis_C"/>
</dbReference>
<dbReference type="Gene3D" id="1.10.340.30">
    <property type="entry name" value="Hypothetical protein, domain 2"/>
    <property type="match status" value="1"/>
</dbReference>
<accession>S0FZV6</accession>
<dbReference type="GO" id="GO:0046872">
    <property type="term" value="F:metal ion binding"/>
    <property type="evidence" value="ECO:0007669"/>
    <property type="project" value="UniProtKB-KW"/>
</dbReference>
<dbReference type="GO" id="GO:0051539">
    <property type="term" value="F:4 iron, 4 sulfur cluster binding"/>
    <property type="evidence" value="ECO:0007669"/>
    <property type="project" value="UniProtKB-UniRule"/>
</dbReference>
<keyword evidence="5 12" id="KW-0378">Hydrolase</keyword>
<dbReference type="InterPro" id="IPR003651">
    <property type="entry name" value="Endonuclease3_FeS-loop_motif"/>
</dbReference>
<feature type="binding site" evidence="12">
    <location>
        <position position="194"/>
    </location>
    <ligand>
        <name>[4Fe-4S] cluster</name>
        <dbReference type="ChEBI" id="CHEBI:49883"/>
    </ligand>
</feature>
<dbReference type="CDD" id="cd00056">
    <property type="entry name" value="ENDO3c"/>
    <property type="match status" value="1"/>
</dbReference>
<comment type="caution">
    <text evidence="14">The sequence shown here is derived from an EMBL/GenBank/DDBJ whole genome shotgun (WGS) entry which is preliminary data.</text>
</comment>
<evidence type="ECO:0000256" key="12">
    <source>
        <dbReference type="HAMAP-Rule" id="MF_00942"/>
    </source>
</evidence>
<dbReference type="PROSITE" id="PS00764">
    <property type="entry name" value="ENDONUCLEASE_III_1"/>
    <property type="match status" value="1"/>
</dbReference>
<evidence type="ECO:0000256" key="6">
    <source>
        <dbReference type="ARBA" id="ARBA00023004"/>
    </source>
</evidence>
<evidence type="ECO:0000259" key="13">
    <source>
        <dbReference type="SMART" id="SM00478"/>
    </source>
</evidence>
<sequence>MKNVDIQFLLRTLKNRYPDVKTQLVHQTPFQLLTATILSAQCTDRQVNQVTRHLFARFPDPAVLAAANLTDIKKIIYSTGFYNNKAKNIKACAQALLDRHDGQVPDDLDLLVKLPGVGRKTANVVRSAAFGHPAIVVDTHVLRISGRLGLTRSRDPVKVEFDLMKIIPKSAWSDLSLQFIYFGRDICDARKPKCDQCPLFDVCVFPGKKNTDTK</sequence>
<organism evidence="14 15">
    <name type="scientific">Desulfotignum phosphitoxidans DSM 13687</name>
    <dbReference type="NCBI Taxonomy" id="1286635"/>
    <lineage>
        <taxon>Bacteria</taxon>
        <taxon>Pseudomonadati</taxon>
        <taxon>Thermodesulfobacteriota</taxon>
        <taxon>Desulfobacteria</taxon>
        <taxon>Desulfobacterales</taxon>
        <taxon>Desulfobacteraceae</taxon>
        <taxon>Desulfotignum</taxon>
    </lineage>
</organism>
<dbReference type="GO" id="GO:0019104">
    <property type="term" value="F:DNA N-glycosylase activity"/>
    <property type="evidence" value="ECO:0007669"/>
    <property type="project" value="UniProtKB-UniRule"/>
</dbReference>
<gene>
    <name evidence="12 14" type="primary">nth</name>
    <name evidence="14" type="ORF">Dpo_7c01800</name>
</gene>
<dbReference type="RefSeq" id="WP_006967212.1">
    <property type="nucleotide sequence ID" value="NZ_APJX01000007.1"/>
</dbReference>
<dbReference type="GO" id="GO:0003677">
    <property type="term" value="F:DNA binding"/>
    <property type="evidence" value="ECO:0007669"/>
    <property type="project" value="UniProtKB-UniRule"/>
</dbReference>
<keyword evidence="14" id="KW-0540">Nuclease</keyword>
<feature type="binding site" evidence="12">
    <location>
        <position position="187"/>
    </location>
    <ligand>
        <name>[4Fe-4S] cluster</name>
        <dbReference type="ChEBI" id="CHEBI:49883"/>
    </ligand>
</feature>
<dbReference type="Proteomes" id="UP000014216">
    <property type="component" value="Unassembled WGS sequence"/>
</dbReference>
<dbReference type="FunFam" id="1.10.1670.10:FF:000001">
    <property type="entry name" value="Endonuclease III"/>
    <property type="match status" value="1"/>
</dbReference>
<dbReference type="PATRIC" id="fig|1286635.3.peg.3351"/>
<evidence type="ECO:0000313" key="15">
    <source>
        <dbReference type="Proteomes" id="UP000014216"/>
    </source>
</evidence>
<dbReference type="InterPro" id="IPR004035">
    <property type="entry name" value="Endouclease-III_FeS-bd_BS"/>
</dbReference>
<comment type="similarity">
    <text evidence="1 12">Belongs to the Nth/MutY family.</text>
</comment>
<keyword evidence="9 12" id="KW-0234">DNA repair</keyword>
<dbReference type="OrthoDB" id="9800977at2"/>
<dbReference type="Pfam" id="PF00730">
    <property type="entry name" value="HhH-GPD"/>
    <property type="match status" value="1"/>
</dbReference>
<protein>
    <recommendedName>
        <fullName evidence="12">Endonuclease III</fullName>
        <ecNumber evidence="12">4.2.99.18</ecNumber>
    </recommendedName>
    <alternativeName>
        <fullName evidence="12">DNA-(apurinic or apyrimidinic site) lyase</fullName>
    </alternativeName>
</protein>
<evidence type="ECO:0000256" key="1">
    <source>
        <dbReference type="ARBA" id="ARBA00008343"/>
    </source>
</evidence>
<dbReference type="InterPro" id="IPR011257">
    <property type="entry name" value="DNA_glycosylase"/>
</dbReference>
<comment type="function">
    <text evidence="12">DNA repair enzyme that has both DNA N-glycosylase activity and AP-lyase activity. The DNA N-glycosylase activity releases various damaged pyrimidines from DNA by cleaving the N-glycosidic bond, leaving an AP (apurinic/apyrimidinic) site. The AP-lyase activity cleaves the phosphodiester bond 3' to the AP site by a beta-elimination, leaving a 3'-terminal unsaturated sugar and a product with a terminal 5'-phosphate.</text>
</comment>
<keyword evidence="2 12" id="KW-0004">4Fe-4S</keyword>
<evidence type="ECO:0000256" key="10">
    <source>
        <dbReference type="ARBA" id="ARBA00023239"/>
    </source>
</evidence>
<keyword evidence="6 12" id="KW-0408">Iron</keyword>
<dbReference type="PANTHER" id="PTHR10359:SF18">
    <property type="entry name" value="ENDONUCLEASE III"/>
    <property type="match status" value="1"/>
</dbReference>
<comment type="cofactor">
    <cofactor evidence="12">
        <name>[4Fe-4S] cluster</name>
        <dbReference type="ChEBI" id="CHEBI:49883"/>
    </cofactor>
    <text evidence="12">Binds 1 [4Fe-4S] cluster.</text>
</comment>
<dbReference type="Pfam" id="PF00633">
    <property type="entry name" value="HHH"/>
    <property type="match status" value="1"/>
</dbReference>
<keyword evidence="8 12" id="KW-0238">DNA-binding</keyword>
<evidence type="ECO:0000313" key="14">
    <source>
        <dbReference type="EMBL" id="EMS78704.1"/>
    </source>
</evidence>
<dbReference type="AlphaFoldDB" id="S0FZV6"/>
<reference evidence="14 15" key="1">
    <citation type="journal article" date="2013" name="Genome Announc.">
        <title>Draft Genome Sequence of Desulfotignum phosphitoxidans DSM 13687 Strain FiPS-3.</title>
        <authorList>
            <person name="Poehlein A."/>
            <person name="Daniel R."/>
            <person name="Simeonova D.D."/>
        </authorList>
    </citation>
    <scope>NUCLEOTIDE SEQUENCE [LARGE SCALE GENOMIC DNA]</scope>
    <source>
        <strain evidence="14 15">DSM 13687</strain>
    </source>
</reference>
<dbReference type="InterPro" id="IPR005759">
    <property type="entry name" value="Nth"/>
</dbReference>
<keyword evidence="4 12" id="KW-0227">DNA damage</keyword>
<dbReference type="SMART" id="SM00478">
    <property type="entry name" value="ENDO3c"/>
    <property type="match status" value="1"/>
</dbReference>
<evidence type="ECO:0000256" key="5">
    <source>
        <dbReference type="ARBA" id="ARBA00022801"/>
    </source>
</evidence>
<keyword evidence="7 12" id="KW-0411">Iron-sulfur</keyword>
<evidence type="ECO:0000256" key="11">
    <source>
        <dbReference type="ARBA" id="ARBA00023295"/>
    </source>
</evidence>
<dbReference type="InterPro" id="IPR000445">
    <property type="entry name" value="HhH_motif"/>
</dbReference>
<feature type="binding site" evidence="12">
    <location>
        <position position="197"/>
    </location>
    <ligand>
        <name>[4Fe-4S] cluster</name>
        <dbReference type="ChEBI" id="CHEBI:49883"/>
    </ligand>
</feature>
<name>S0FZV6_9BACT</name>
<dbReference type="FunFam" id="1.10.340.30:FF:000001">
    <property type="entry name" value="Endonuclease III"/>
    <property type="match status" value="1"/>
</dbReference>
<evidence type="ECO:0000256" key="9">
    <source>
        <dbReference type="ARBA" id="ARBA00023204"/>
    </source>
</evidence>
<dbReference type="PIRSF" id="PIRSF001435">
    <property type="entry name" value="Nth"/>
    <property type="match status" value="1"/>
</dbReference>
<evidence type="ECO:0000256" key="7">
    <source>
        <dbReference type="ARBA" id="ARBA00023014"/>
    </source>
</evidence>
<dbReference type="Pfam" id="PF10576">
    <property type="entry name" value="EndIII_4Fe-2S"/>
    <property type="match status" value="1"/>
</dbReference>
<dbReference type="EC" id="4.2.99.18" evidence="12"/>
<evidence type="ECO:0000256" key="4">
    <source>
        <dbReference type="ARBA" id="ARBA00022763"/>
    </source>
</evidence>
<evidence type="ECO:0000256" key="3">
    <source>
        <dbReference type="ARBA" id="ARBA00022723"/>
    </source>
</evidence>